<comment type="caution">
    <text evidence="1">The sequence shown here is derived from an EMBL/GenBank/DDBJ whole genome shotgun (WGS) entry which is preliminary data.</text>
</comment>
<organism evidence="1">
    <name type="scientific">bioreactor metagenome</name>
    <dbReference type="NCBI Taxonomy" id="1076179"/>
    <lineage>
        <taxon>unclassified sequences</taxon>
        <taxon>metagenomes</taxon>
        <taxon>ecological metagenomes</taxon>
    </lineage>
</organism>
<proteinExistence type="predicted"/>
<sequence>MLICTIKLKIRERIIPNEKAAFKFCVKTADCVRNPGPIAEVAMRKAAPNKTLNVPFLSRAFFSPISFVVPFISTTSKSI</sequence>
<name>A0A645IMA8_9ZZZZ</name>
<gene>
    <name evidence="1" type="ORF">SDC9_200089</name>
</gene>
<evidence type="ECO:0000313" key="1">
    <source>
        <dbReference type="EMBL" id="MPN52428.1"/>
    </source>
</evidence>
<reference evidence="1" key="1">
    <citation type="submission" date="2019-08" db="EMBL/GenBank/DDBJ databases">
        <authorList>
            <person name="Kucharzyk K."/>
            <person name="Murdoch R.W."/>
            <person name="Higgins S."/>
            <person name="Loffler F."/>
        </authorList>
    </citation>
    <scope>NUCLEOTIDE SEQUENCE</scope>
</reference>
<protein>
    <submittedName>
        <fullName evidence="1">Uncharacterized protein</fullName>
    </submittedName>
</protein>
<dbReference type="EMBL" id="VSSQ01118533">
    <property type="protein sequence ID" value="MPN52428.1"/>
    <property type="molecule type" value="Genomic_DNA"/>
</dbReference>
<accession>A0A645IMA8</accession>
<dbReference type="AlphaFoldDB" id="A0A645IMA8"/>